<keyword evidence="2" id="KW-1185">Reference proteome</keyword>
<dbReference type="Gene3D" id="1.20.1050.10">
    <property type="match status" value="1"/>
</dbReference>
<accession>A0A9K3GLP0</accession>
<comment type="caution">
    <text evidence="1">The sequence shown here is derived from an EMBL/GenBank/DDBJ whole genome shotgun (WGS) entry which is preliminary data.</text>
</comment>
<feature type="non-terminal residue" evidence="1">
    <location>
        <position position="1"/>
    </location>
</feature>
<gene>
    <name evidence="1" type="ORF">KIPB_010560</name>
</gene>
<dbReference type="EMBL" id="BDIP01003971">
    <property type="protein sequence ID" value="GIQ88334.1"/>
    <property type="molecule type" value="Genomic_DNA"/>
</dbReference>
<evidence type="ECO:0000313" key="1">
    <source>
        <dbReference type="EMBL" id="GIQ88334.1"/>
    </source>
</evidence>
<sequence length="278" mass="30483">MTDMRLLVGSEPLMVDDIVSFCFSPARSVELDASVEKTFSSRCNDTSLITVEDIKMPERPDQRRGVWLCRLASCLRRPGCVSRDVLLALAAEASLPNPSDSPSFSMTEAEKKAVFSAGADPIYTVRSSTMSLTASRCVVATIAALAMFLDTHSVPVCPVSTEERPIPGLVFVGEGMDTLLQNSKRCKAGTFVYDGDSGRVLVQSAVIQRYCAKKLNLLPTDPDRAYEAEMTIAEMGSIYDMMYYVFRGFINPDEKESLVSARMTALSHVDRMVGKEEG</sequence>
<organism evidence="1 2">
    <name type="scientific">Kipferlia bialata</name>
    <dbReference type="NCBI Taxonomy" id="797122"/>
    <lineage>
        <taxon>Eukaryota</taxon>
        <taxon>Metamonada</taxon>
        <taxon>Carpediemonas-like organisms</taxon>
        <taxon>Kipferlia</taxon>
    </lineage>
</organism>
<evidence type="ECO:0000313" key="2">
    <source>
        <dbReference type="Proteomes" id="UP000265618"/>
    </source>
</evidence>
<proteinExistence type="predicted"/>
<protein>
    <submittedName>
        <fullName evidence="1">Uncharacterized protein</fullName>
    </submittedName>
</protein>
<dbReference type="Gene3D" id="3.40.30.10">
    <property type="entry name" value="Glutaredoxin"/>
    <property type="match status" value="1"/>
</dbReference>
<dbReference type="Proteomes" id="UP000265618">
    <property type="component" value="Unassembled WGS sequence"/>
</dbReference>
<name>A0A9K3GLP0_9EUKA</name>
<reference evidence="1 2" key="1">
    <citation type="journal article" date="2018" name="PLoS ONE">
        <title>The draft genome of Kipferlia bialata reveals reductive genome evolution in fornicate parasites.</title>
        <authorList>
            <person name="Tanifuji G."/>
            <person name="Takabayashi S."/>
            <person name="Kume K."/>
            <person name="Takagi M."/>
            <person name="Nakayama T."/>
            <person name="Kamikawa R."/>
            <person name="Inagaki Y."/>
            <person name="Hashimoto T."/>
        </authorList>
    </citation>
    <scope>NUCLEOTIDE SEQUENCE [LARGE SCALE GENOMIC DNA]</scope>
    <source>
        <strain evidence="1">NY0173</strain>
    </source>
</reference>
<dbReference type="AlphaFoldDB" id="A0A9K3GLP0"/>